<dbReference type="Proteomes" id="UP001345827">
    <property type="component" value="Unassembled WGS sequence"/>
</dbReference>
<dbReference type="SFLD" id="SFLDS00003">
    <property type="entry name" value="Haloacid_Dehalogenase"/>
    <property type="match status" value="1"/>
</dbReference>
<dbReference type="InterPro" id="IPR036412">
    <property type="entry name" value="HAD-like_sf"/>
</dbReference>
<comment type="cofactor">
    <cofactor evidence="1">
        <name>Mg(2+)</name>
        <dbReference type="ChEBI" id="CHEBI:18420"/>
    </cofactor>
</comment>
<dbReference type="AlphaFoldDB" id="A0AAV9QA99"/>
<dbReference type="CDD" id="cd07505">
    <property type="entry name" value="HAD_BPGM-like"/>
    <property type="match status" value="1"/>
</dbReference>
<gene>
    <name evidence="4" type="ORF">LTR25_005255</name>
</gene>
<accession>A0AAV9QA99</accession>
<organism evidence="4 5">
    <name type="scientific">Vermiconidia calcicola</name>
    <dbReference type="NCBI Taxonomy" id="1690605"/>
    <lineage>
        <taxon>Eukaryota</taxon>
        <taxon>Fungi</taxon>
        <taxon>Dikarya</taxon>
        <taxon>Ascomycota</taxon>
        <taxon>Pezizomycotina</taxon>
        <taxon>Dothideomycetes</taxon>
        <taxon>Dothideomycetidae</taxon>
        <taxon>Mycosphaerellales</taxon>
        <taxon>Extremaceae</taxon>
        <taxon>Vermiconidia</taxon>
    </lineage>
</organism>
<evidence type="ECO:0000256" key="2">
    <source>
        <dbReference type="ARBA" id="ARBA00022723"/>
    </source>
</evidence>
<evidence type="ECO:0000256" key="3">
    <source>
        <dbReference type="ARBA" id="ARBA00022842"/>
    </source>
</evidence>
<keyword evidence="2" id="KW-0479">Metal-binding</keyword>
<protein>
    <submittedName>
        <fullName evidence="4">Uncharacterized protein</fullName>
    </submittedName>
</protein>
<dbReference type="Gene3D" id="3.40.50.1000">
    <property type="entry name" value="HAD superfamily/HAD-like"/>
    <property type="match status" value="1"/>
</dbReference>
<dbReference type="Gene3D" id="1.10.150.240">
    <property type="entry name" value="Putative phosphatase, domain 2"/>
    <property type="match status" value="1"/>
</dbReference>
<dbReference type="InterPro" id="IPR023198">
    <property type="entry name" value="PGP-like_dom2"/>
</dbReference>
<evidence type="ECO:0000256" key="1">
    <source>
        <dbReference type="ARBA" id="ARBA00001946"/>
    </source>
</evidence>
<evidence type="ECO:0000313" key="5">
    <source>
        <dbReference type="Proteomes" id="UP001345827"/>
    </source>
</evidence>
<keyword evidence="5" id="KW-1185">Reference proteome</keyword>
<dbReference type="NCBIfam" id="TIGR01509">
    <property type="entry name" value="HAD-SF-IA-v3"/>
    <property type="match status" value="1"/>
</dbReference>
<dbReference type="InterPro" id="IPR023214">
    <property type="entry name" value="HAD_sf"/>
</dbReference>
<evidence type="ECO:0000313" key="4">
    <source>
        <dbReference type="EMBL" id="KAK5536581.1"/>
    </source>
</evidence>
<dbReference type="PANTHER" id="PTHR46193">
    <property type="entry name" value="6-PHOSPHOGLUCONATE PHOSPHATASE"/>
    <property type="match status" value="1"/>
</dbReference>
<dbReference type="SFLD" id="SFLDG01129">
    <property type="entry name" value="C1.5:_HAD__Beta-PGM__Phosphata"/>
    <property type="match status" value="1"/>
</dbReference>
<dbReference type="InterPro" id="IPR041492">
    <property type="entry name" value="HAD_2"/>
</dbReference>
<dbReference type="PANTHER" id="PTHR46193:SF10">
    <property type="entry name" value="6-PHOSPHOGLUCONATE PHOSPHATASE"/>
    <property type="match status" value="1"/>
</dbReference>
<dbReference type="GO" id="GO:0046872">
    <property type="term" value="F:metal ion binding"/>
    <property type="evidence" value="ECO:0007669"/>
    <property type="project" value="UniProtKB-KW"/>
</dbReference>
<keyword evidence="3" id="KW-0460">Magnesium</keyword>
<dbReference type="Pfam" id="PF13419">
    <property type="entry name" value="HAD_2"/>
    <property type="match status" value="1"/>
</dbReference>
<dbReference type="GO" id="GO:0016791">
    <property type="term" value="F:phosphatase activity"/>
    <property type="evidence" value="ECO:0007669"/>
    <property type="project" value="UniProtKB-ARBA"/>
</dbReference>
<dbReference type="EMBL" id="JAXLQG010000008">
    <property type="protein sequence ID" value="KAK5536581.1"/>
    <property type="molecule type" value="Genomic_DNA"/>
</dbReference>
<sequence length="253" mass="28588">MSSKTYPPYKFVFFDCDNTLVESEDLAFHTTADLVNEILEKHGKSERYTPETLIRDFCGFNFRGMMPVLCQRQGIKMDPDELTHYAKLEEQRVVAMFAEKGKPCDGSLEVLEKLHAEGKYKLAVVSSSALGRIRAQMNKTGHDKFFDEDCVFSAQNSMAIPSSKPSPAVYLHAMEMLGAKPNECLAVEDSVSGCRAAVKAKIPTIGYVGAYHTSMAKHQMLLRLIDAGCKAILWDWEKWDTTFEEMKEYTKKK</sequence>
<comment type="caution">
    <text evidence="4">The sequence shown here is derived from an EMBL/GenBank/DDBJ whole genome shotgun (WGS) entry which is preliminary data.</text>
</comment>
<name>A0AAV9QA99_9PEZI</name>
<dbReference type="SUPFAM" id="SSF56784">
    <property type="entry name" value="HAD-like"/>
    <property type="match status" value="1"/>
</dbReference>
<reference evidence="4 5" key="1">
    <citation type="submission" date="2023-06" db="EMBL/GenBank/DDBJ databases">
        <title>Black Yeasts Isolated from many extreme environments.</title>
        <authorList>
            <person name="Coleine C."/>
            <person name="Stajich J.E."/>
            <person name="Selbmann L."/>
        </authorList>
    </citation>
    <scope>NUCLEOTIDE SEQUENCE [LARGE SCALE GENOMIC DNA]</scope>
    <source>
        <strain evidence="4 5">CCFEE 5887</strain>
    </source>
</reference>
<dbReference type="InterPro" id="IPR051600">
    <property type="entry name" value="Beta-PGM-like"/>
</dbReference>
<dbReference type="InterPro" id="IPR006439">
    <property type="entry name" value="HAD-SF_hydro_IA"/>
</dbReference>
<proteinExistence type="predicted"/>